<proteinExistence type="predicted"/>
<evidence type="ECO:0000313" key="1">
    <source>
        <dbReference type="EMBL" id="RGC11182.1"/>
    </source>
</evidence>
<reference evidence="1 2" key="1">
    <citation type="submission" date="2018-08" db="EMBL/GenBank/DDBJ databases">
        <title>A genome reference for cultivated species of the human gut microbiota.</title>
        <authorList>
            <person name="Zou Y."/>
            <person name="Xue W."/>
            <person name="Luo G."/>
        </authorList>
    </citation>
    <scope>NUCLEOTIDE SEQUENCE [LARGE SCALE GENOMIC DNA]</scope>
    <source>
        <strain evidence="1 2">OF01-2LB</strain>
    </source>
</reference>
<dbReference type="EMBL" id="QVEV01000041">
    <property type="protein sequence ID" value="RGC11182.1"/>
    <property type="molecule type" value="Genomic_DNA"/>
</dbReference>
<evidence type="ECO:0000313" key="2">
    <source>
        <dbReference type="Proteomes" id="UP000260025"/>
    </source>
</evidence>
<gene>
    <name evidence="1" type="ORF">DXA38_19145</name>
</gene>
<dbReference type="Proteomes" id="UP000260025">
    <property type="component" value="Unassembled WGS sequence"/>
</dbReference>
<protein>
    <submittedName>
        <fullName evidence="1">Uncharacterized protein</fullName>
    </submittedName>
</protein>
<sequence>MKWAKYADEQLRYMCINIKMMQFPTLQLSFLSFPLCQKTTSETGAEDATVCLSCSLQCTRRTPWMQYCGL</sequence>
<organism evidence="1 2">
    <name type="scientific">Clostridium innocuum</name>
    <dbReference type="NCBI Taxonomy" id="1522"/>
    <lineage>
        <taxon>Bacteria</taxon>
        <taxon>Bacillati</taxon>
        <taxon>Bacillota</taxon>
        <taxon>Clostridia</taxon>
        <taxon>Eubacteriales</taxon>
        <taxon>Clostridiaceae</taxon>
        <taxon>Clostridium</taxon>
    </lineage>
</organism>
<name>A0A3E2VLM2_CLOIN</name>
<comment type="caution">
    <text evidence="1">The sequence shown here is derived from an EMBL/GenBank/DDBJ whole genome shotgun (WGS) entry which is preliminary data.</text>
</comment>
<dbReference type="AlphaFoldDB" id="A0A3E2VLM2"/>
<accession>A0A3E2VLM2</accession>